<reference evidence="2" key="1">
    <citation type="submission" date="2021-01" db="EMBL/GenBank/DDBJ databases">
        <title>Whole genome shotgun sequence of Cellulomonas chitinilytica NBRC 110799.</title>
        <authorList>
            <person name="Komaki H."/>
            <person name="Tamura T."/>
        </authorList>
    </citation>
    <scope>NUCLEOTIDE SEQUENCE</scope>
    <source>
        <strain evidence="2">NBRC 110799</strain>
    </source>
</reference>
<dbReference type="Proteomes" id="UP000632740">
    <property type="component" value="Unassembled WGS sequence"/>
</dbReference>
<name>A0A919U2U8_9CELL</name>
<dbReference type="InterPro" id="IPR007345">
    <property type="entry name" value="Polysacch_pyruvyl_Trfase"/>
</dbReference>
<dbReference type="AlphaFoldDB" id="A0A919U2U8"/>
<keyword evidence="3" id="KW-1185">Reference proteome</keyword>
<evidence type="ECO:0000313" key="3">
    <source>
        <dbReference type="Proteomes" id="UP000632740"/>
    </source>
</evidence>
<evidence type="ECO:0000313" key="2">
    <source>
        <dbReference type="EMBL" id="GIG22671.1"/>
    </source>
</evidence>
<comment type="caution">
    <text evidence="2">The sequence shown here is derived from an EMBL/GenBank/DDBJ whole genome shotgun (WGS) entry which is preliminary data.</text>
</comment>
<protein>
    <submittedName>
        <fullName evidence="2">GumL protein</fullName>
    </submittedName>
</protein>
<gene>
    <name evidence="2" type="primary">gumL</name>
    <name evidence="2" type="ORF">Cch01nite_33950</name>
</gene>
<evidence type="ECO:0000259" key="1">
    <source>
        <dbReference type="Pfam" id="PF04230"/>
    </source>
</evidence>
<sequence length="263" mass="28574">MTRSDVQVVHWNPRRWTRAPLGVLIRHRGRVGNFGDLLGPAIVRRLVADAGLSHARPAPRRLVTVGSILRLAQDGDTVWGTGANGKSVAEPYPFTHLDVRAVRGPLTRALLESKGIDAPAVYGDPGLLVGMLWPDLATLRDPSGPVLVVPNFHELATRRLRPGELDPRSDLDVCLRRIARSSLVVGSSLHGLVVAESLGIPARRVRYVSEPSFKYDDYYAGTGREQHTPASSVAEALEMGGEAGPRWDPAALVAAFPRDLWLS</sequence>
<dbReference type="Pfam" id="PF04230">
    <property type="entry name" value="PS_pyruv_trans"/>
    <property type="match status" value="1"/>
</dbReference>
<proteinExistence type="predicted"/>
<organism evidence="2 3">
    <name type="scientific">Cellulomonas chitinilytica</name>
    <dbReference type="NCBI Taxonomy" id="398759"/>
    <lineage>
        <taxon>Bacteria</taxon>
        <taxon>Bacillati</taxon>
        <taxon>Actinomycetota</taxon>
        <taxon>Actinomycetes</taxon>
        <taxon>Micrococcales</taxon>
        <taxon>Cellulomonadaceae</taxon>
        <taxon>Cellulomonas</taxon>
    </lineage>
</organism>
<dbReference type="RefSeq" id="WP_239070841.1">
    <property type="nucleotide sequence ID" value="NZ_BONK01000012.1"/>
</dbReference>
<accession>A0A919U2U8</accession>
<dbReference type="EMBL" id="BONK01000012">
    <property type="protein sequence ID" value="GIG22671.1"/>
    <property type="molecule type" value="Genomic_DNA"/>
</dbReference>
<feature type="domain" description="Polysaccharide pyruvyl transferase" evidence="1">
    <location>
        <begin position="95"/>
        <end position="207"/>
    </location>
</feature>